<comment type="subcellular location">
    <subcellularLocation>
        <location evidence="1">Cell membrane</location>
        <topology evidence="1">Multi-pass membrane protein</topology>
    </subcellularLocation>
</comment>
<dbReference type="GO" id="GO:0022857">
    <property type="term" value="F:transmembrane transporter activity"/>
    <property type="evidence" value="ECO:0007669"/>
    <property type="project" value="TreeGrafter"/>
</dbReference>
<organism evidence="9 10">
    <name type="scientific">Chitinophaga tropicalis</name>
    <dbReference type="NCBI Taxonomy" id="2683588"/>
    <lineage>
        <taxon>Bacteria</taxon>
        <taxon>Pseudomonadati</taxon>
        <taxon>Bacteroidota</taxon>
        <taxon>Chitinophagia</taxon>
        <taxon>Chitinophagales</taxon>
        <taxon>Chitinophagaceae</taxon>
        <taxon>Chitinophaga</taxon>
    </lineage>
</organism>
<dbReference type="AlphaFoldDB" id="A0A7K1TYZ0"/>
<feature type="domain" description="MacB-like periplasmic core" evidence="8">
    <location>
        <begin position="20"/>
        <end position="247"/>
    </location>
</feature>
<dbReference type="GO" id="GO:0005886">
    <property type="term" value="C:plasma membrane"/>
    <property type="evidence" value="ECO:0007669"/>
    <property type="project" value="UniProtKB-SubCell"/>
</dbReference>
<feature type="transmembrane region" description="Helical" evidence="6">
    <location>
        <begin position="21"/>
        <end position="41"/>
    </location>
</feature>
<evidence type="ECO:0000256" key="1">
    <source>
        <dbReference type="ARBA" id="ARBA00004651"/>
    </source>
</evidence>
<dbReference type="InterPro" id="IPR003838">
    <property type="entry name" value="ABC3_permease_C"/>
</dbReference>
<dbReference type="Pfam" id="PF02687">
    <property type="entry name" value="FtsX"/>
    <property type="match status" value="2"/>
</dbReference>
<evidence type="ECO:0000256" key="6">
    <source>
        <dbReference type="SAM" id="Phobius"/>
    </source>
</evidence>
<gene>
    <name evidence="9" type="ORF">GO493_03590</name>
</gene>
<evidence type="ECO:0000256" key="2">
    <source>
        <dbReference type="ARBA" id="ARBA00022475"/>
    </source>
</evidence>
<feature type="domain" description="ABC3 transporter permease C-terminal" evidence="7">
    <location>
        <begin position="288"/>
        <end position="404"/>
    </location>
</feature>
<feature type="transmembrane region" description="Helical" evidence="6">
    <location>
        <begin position="749"/>
        <end position="772"/>
    </location>
</feature>
<name>A0A7K1TYZ0_9BACT</name>
<evidence type="ECO:0000256" key="5">
    <source>
        <dbReference type="ARBA" id="ARBA00023136"/>
    </source>
</evidence>
<feature type="transmembrane region" description="Helical" evidence="6">
    <location>
        <begin position="663"/>
        <end position="686"/>
    </location>
</feature>
<dbReference type="EMBL" id="WRXN01000001">
    <property type="protein sequence ID" value="MVT07331.1"/>
    <property type="molecule type" value="Genomic_DNA"/>
</dbReference>
<accession>A0A7K1TYZ0</accession>
<protein>
    <submittedName>
        <fullName evidence="9">FtsX-like permease family protein</fullName>
    </submittedName>
</protein>
<keyword evidence="4 6" id="KW-1133">Transmembrane helix</keyword>
<evidence type="ECO:0000313" key="10">
    <source>
        <dbReference type="Proteomes" id="UP000461730"/>
    </source>
</evidence>
<proteinExistence type="predicted"/>
<dbReference type="RefSeq" id="WP_157304728.1">
    <property type="nucleotide sequence ID" value="NZ_WRXN01000001.1"/>
</dbReference>
<feature type="domain" description="ABC3 transporter permease C-terminal" evidence="7">
    <location>
        <begin position="667"/>
        <end position="778"/>
    </location>
</feature>
<dbReference type="InterPro" id="IPR050250">
    <property type="entry name" value="Macrolide_Exporter_MacB"/>
</dbReference>
<dbReference type="PANTHER" id="PTHR30572:SF18">
    <property type="entry name" value="ABC-TYPE MACROLIDE FAMILY EXPORT SYSTEM PERMEASE COMPONENT 2"/>
    <property type="match status" value="1"/>
</dbReference>
<dbReference type="InterPro" id="IPR025857">
    <property type="entry name" value="MacB_PCD"/>
</dbReference>
<feature type="transmembrane region" description="Helical" evidence="6">
    <location>
        <begin position="282"/>
        <end position="302"/>
    </location>
</feature>
<comment type="caution">
    <text evidence="9">The sequence shown here is derived from an EMBL/GenBank/DDBJ whole genome shotgun (WGS) entry which is preliminary data.</text>
</comment>
<feature type="transmembrane region" description="Helical" evidence="6">
    <location>
        <begin position="376"/>
        <end position="403"/>
    </location>
</feature>
<sequence>MISNYLRLGWRNILRQKLYSGINIGGLALGLAVGILLLIWVQDELSYDKFHKNGEQIYRASVTFTSGKDVQTWTGLPAPLGAHAVKEIPGVESFVRIRGNWGSISKLTYGDKDFFDVNCAYTDASFFTFFSFPLIRGNVQHPFPDNASVVLTRSTAKKYFGTDNAIGKVLRVNDKTNYTVTGIIEDFPEQSSIRFDFLLPYGILAQEFGKNTYWGSLDGDWGDFFFDTYLRLSPNALPGKVAAQLARLRPDSKPDPSMRYNIQPLKDMHLYNPDQSEGSIKIVRIFLIIAIVILLIACVNYVNLSTARAIQRAGEIGVRKMIGATRGQLFMQFLWESVLVFLLSLVLALIMIVLVIPFYSNLTDKHLSLTLHNLQLIVAIGLSMLLTLVVAGIYPAVLLSSFNPLKALKGRLAPGSGNISFRKALVVVQFLIATVLIVSTLVVAQQLSYIRHKELGYNKENVFTFASGGMGEHIASAVDELSAAAGVAGVSTANQDLIHVDNSTGDTEWDGKEKDASMIFRNIGTDKDFLSVMKLQLVAGQNFFGNSSDSARYIVNETAVRMMGMKDPVGKRFKLWSREGIIAGVVKDFHYSSLHERIGPLVFYYQPNSWKIYVRTTGKDTPKAIAVAEKLYKRYNEGYPFSYSFVDQDLDKMYHTDQRTGRLFNYFAGIAIFISCLGLFGLATFATGQRIKEIGVRKVLGASITNIITLLTTDFMKIVCVAILVAIPIAWYTMDKWLQDYAYRIAIQWWVFGLAGGIAVMVALCTVSFQAVKAALMNPVRSLKTE</sequence>
<dbReference type="Pfam" id="PF12704">
    <property type="entry name" value="MacB_PCD"/>
    <property type="match status" value="1"/>
</dbReference>
<feature type="transmembrane region" description="Helical" evidence="6">
    <location>
        <begin position="707"/>
        <end position="729"/>
    </location>
</feature>
<feature type="transmembrane region" description="Helical" evidence="6">
    <location>
        <begin position="424"/>
        <end position="444"/>
    </location>
</feature>
<keyword evidence="5 6" id="KW-0472">Membrane</keyword>
<dbReference type="Proteomes" id="UP000461730">
    <property type="component" value="Unassembled WGS sequence"/>
</dbReference>
<evidence type="ECO:0000259" key="7">
    <source>
        <dbReference type="Pfam" id="PF02687"/>
    </source>
</evidence>
<reference evidence="9 10" key="1">
    <citation type="submission" date="2019-12" db="EMBL/GenBank/DDBJ databases">
        <title>Chitinophaga sp. strain ysch24 (GDMCC 1.1355), whole genome shotgun sequence.</title>
        <authorList>
            <person name="Zhang X."/>
        </authorList>
    </citation>
    <scope>NUCLEOTIDE SEQUENCE [LARGE SCALE GENOMIC DNA]</scope>
    <source>
        <strain evidence="10">ysch24</strain>
    </source>
</reference>
<evidence type="ECO:0000259" key="8">
    <source>
        <dbReference type="Pfam" id="PF12704"/>
    </source>
</evidence>
<feature type="transmembrane region" description="Helical" evidence="6">
    <location>
        <begin position="329"/>
        <end position="356"/>
    </location>
</feature>
<keyword evidence="3 6" id="KW-0812">Transmembrane</keyword>
<keyword evidence="2" id="KW-1003">Cell membrane</keyword>
<evidence type="ECO:0000256" key="3">
    <source>
        <dbReference type="ARBA" id="ARBA00022692"/>
    </source>
</evidence>
<keyword evidence="10" id="KW-1185">Reference proteome</keyword>
<evidence type="ECO:0000313" key="9">
    <source>
        <dbReference type="EMBL" id="MVT07331.1"/>
    </source>
</evidence>
<evidence type="ECO:0000256" key="4">
    <source>
        <dbReference type="ARBA" id="ARBA00022989"/>
    </source>
</evidence>
<dbReference type="PANTHER" id="PTHR30572">
    <property type="entry name" value="MEMBRANE COMPONENT OF TRANSPORTER-RELATED"/>
    <property type="match status" value="1"/>
</dbReference>